<comment type="caution">
    <text evidence="1">The sequence shown here is derived from an EMBL/GenBank/DDBJ whole genome shotgun (WGS) entry which is preliminary data.</text>
</comment>
<dbReference type="Proteomes" id="UP001408356">
    <property type="component" value="Unassembled WGS sequence"/>
</dbReference>
<accession>A0ABR2V882</accession>
<evidence type="ECO:0000313" key="2">
    <source>
        <dbReference type="Proteomes" id="UP001408356"/>
    </source>
</evidence>
<protein>
    <submittedName>
        <fullName evidence="1">Uncharacterized protein</fullName>
    </submittedName>
</protein>
<dbReference type="EMBL" id="JARVKF010000090">
    <property type="protein sequence ID" value="KAK9423124.1"/>
    <property type="molecule type" value="Genomic_DNA"/>
</dbReference>
<name>A0ABR2V882_9PEZI</name>
<reference evidence="1 2" key="1">
    <citation type="journal article" date="2024" name="J. Plant Pathol.">
        <title>Sequence and assembly of the genome of Seiridium unicorne, isolate CBS 538.82, causal agent of cypress canker disease.</title>
        <authorList>
            <person name="Scali E."/>
            <person name="Rocca G.D."/>
            <person name="Danti R."/>
            <person name="Garbelotto M."/>
            <person name="Barberini S."/>
            <person name="Baroncelli R."/>
            <person name="Emiliani G."/>
        </authorList>
    </citation>
    <scope>NUCLEOTIDE SEQUENCE [LARGE SCALE GENOMIC DNA]</scope>
    <source>
        <strain evidence="1 2">BM-138-508</strain>
    </source>
</reference>
<proteinExistence type="predicted"/>
<organism evidence="1 2">
    <name type="scientific">Seiridium unicorne</name>
    <dbReference type="NCBI Taxonomy" id="138068"/>
    <lineage>
        <taxon>Eukaryota</taxon>
        <taxon>Fungi</taxon>
        <taxon>Dikarya</taxon>
        <taxon>Ascomycota</taxon>
        <taxon>Pezizomycotina</taxon>
        <taxon>Sordariomycetes</taxon>
        <taxon>Xylariomycetidae</taxon>
        <taxon>Amphisphaeriales</taxon>
        <taxon>Sporocadaceae</taxon>
        <taxon>Seiridium</taxon>
    </lineage>
</organism>
<keyword evidence="2" id="KW-1185">Reference proteome</keyword>
<sequence length="185" mass="21051">MMHFIDSATEAVRERARRKILGIRATPQSKARLLNSDDEKPDDKNLDNEKLFRSDTVAELPMPDDTTDESIAQVNEFLRSVFRRRGIKPPTSRDTIDNSLMVPWNGADLHDAHNDVLYRVFYIEMNLSVSTAWVLARDVTSLCLVHPTEFFNVADRDKAEQESFAHPAIVMFAALAVYLRQSSAI</sequence>
<gene>
    <name evidence="1" type="ORF">SUNI508_04418</name>
</gene>
<evidence type="ECO:0000313" key="1">
    <source>
        <dbReference type="EMBL" id="KAK9423124.1"/>
    </source>
</evidence>